<dbReference type="EC" id="6.1.1.11" evidence="4 14"/>
<dbReference type="InterPro" id="IPR010978">
    <property type="entry name" value="tRNA-bd_arm"/>
</dbReference>
<feature type="binding site" evidence="15">
    <location>
        <position position="261"/>
    </location>
    <ligand>
        <name>L-serine</name>
        <dbReference type="ChEBI" id="CHEBI:33384"/>
    </ligand>
</feature>
<evidence type="ECO:0000256" key="11">
    <source>
        <dbReference type="ARBA" id="ARBA00039158"/>
    </source>
</evidence>
<dbReference type="EMBL" id="CP051428">
    <property type="protein sequence ID" value="QJC50615.1"/>
    <property type="molecule type" value="Genomic_DNA"/>
</dbReference>
<dbReference type="NCBIfam" id="TIGR00414">
    <property type="entry name" value="serS"/>
    <property type="match status" value="1"/>
</dbReference>
<keyword evidence="8 16" id="KW-0067">ATP-binding</keyword>
<keyword evidence="6 18" id="KW-0436">Ligase</keyword>
<protein>
    <recommendedName>
        <fullName evidence="11 14">Serine--tRNA ligase</fullName>
        <ecNumber evidence="4 14">6.1.1.11</ecNumber>
    </recommendedName>
</protein>
<dbReference type="GO" id="GO:0006434">
    <property type="term" value="P:seryl-tRNA aminoacylation"/>
    <property type="evidence" value="ECO:0007669"/>
    <property type="project" value="UniProtKB-UniRule"/>
</dbReference>
<dbReference type="GO" id="GO:0005524">
    <property type="term" value="F:ATP binding"/>
    <property type="evidence" value="ECO:0007669"/>
    <property type="project" value="UniProtKB-KW"/>
</dbReference>
<dbReference type="KEGG" id="palr:HGI30_02750"/>
<proteinExistence type="inferred from homology"/>
<dbReference type="SUPFAM" id="SSF55681">
    <property type="entry name" value="Class II aaRS and biotin synthetases"/>
    <property type="match status" value="1"/>
</dbReference>
<evidence type="ECO:0000313" key="18">
    <source>
        <dbReference type="EMBL" id="QJC50615.1"/>
    </source>
</evidence>
<keyword evidence="19" id="KW-1185">Reference proteome</keyword>
<comment type="catalytic activity">
    <reaction evidence="12">
        <text>tRNA(Sec) + L-serine + ATP = L-seryl-tRNA(Sec) + AMP + diphosphate + H(+)</text>
        <dbReference type="Rhea" id="RHEA:42580"/>
        <dbReference type="Rhea" id="RHEA-COMP:9742"/>
        <dbReference type="Rhea" id="RHEA-COMP:10128"/>
        <dbReference type="ChEBI" id="CHEBI:15378"/>
        <dbReference type="ChEBI" id="CHEBI:30616"/>
        <dbReference type="ChEBI" id="CHEBI:33019"/>
        <dbReference type="ChEBI" id="CHEBI:33384"/>
        <dbReference type="ChEBI" id="CHEBI:78442"/>
        <dbReference type="ChEBI" id="CHEBI:78533"/>
        <dbReference type="ChEBI" id="CHEBI:456215"/>
        <dbReference type="EC" id="6.1.1.11"/>
    </reaction>
</comment>
<evidence type="ECO:0000256" key="8">
    <source>
        <dbReference type="ARBA" id="ARBA00022840"/>
    </source>
</evidence>
<comment type="subcellular location">
    <subcellularLocation>
        <location evidence="1">Cytoplasm</location>
    </subcellularLocation>
</comment>
<dbReference type="InterPro" id="IPR006195">
    <property type="entry name" value="aa-tRNA-synth_II"/>
</dbReference>
<keyword evidence="9" id="KW-0648">Protein biosynthesis</keyword>
<evidence type="ECO:0000256" key="10">
    <source>
        <dbReference type="ARBA" id="ARBA00023146"/>
    </source>
</evidence>
<dbReference type="InterPro" id="IPR033729">
    <property type="entry name" value="SerRS_core"/>
</dbReference>
<comment type="similarity">
    <text evidence="3">Belongs to the class-II aminoacyl-tRNA synthetase family. Type-1 seryl-tRNA synthetase subfamily.</text>
</comment>
<gene>
    <name evidence="18" type="primary">serS</name>
    <name evidence="18" type="ORF">HGI30_02750</name>
</gene>
<feature type="binding site" evidence="15">
    <location>
        <position position="284"/>
    </location>
    <ligand>
        <name>L-serine</name>
        <dbReference type="ChEBI" id="CHEBI:33384"/>
    </ligand>
</feature>
<dbReference type="GO" id="GO:0016740">
    <property type="term" value="F:transferase activity"/>
    <property type="evidence" value="ECO:0007669"/>
    <property type="project" value="UniProtKB-ARBA"/>
</dbReference>
<feature type="binding site" evidence="15">
    <location>
        <position position="231"/>
    </location>
    <ligand>
        <name>L-serine</name>
        <dbReference type="ChEBI" id="CHEBI:33384"/>
    </ligand>
</feature>
<dbReference type="GO" id="GO:0005737">
    <property type="term" value="C:cytoplasm"/>
    <property type="evidence" value="ECO:0007669"/>
    <property type="project" value="UniProtKB-SubCell"/>
</dbReference>
<dbReference type="GO" id="GO:0140096">
    <property type="term" value="F:catalytic activity, acting on a protein"/>
    <property type="evidence" value="ECO:0007669"/>
    <property type="project" value="UniProtKB-ARBA"/>
</dbReference>
<dbReference type="PANTHER" id="PTHR43697:SF1">
    <property type="entry name" value="SERINE--TRNA LIGASE"/>
    <property type="match status" value="1"/>
</dbReference>
<evidence type="ECO:0000259" key="17">
    <source>
        <dbReference type="PROSITE" id="PS50862"/>
    </source>
</evidence>
<keyword evidence="10" id="KW-0030">Aminoacyl-tRNA synthetase</keyword>
<keyword evidence="7" id="KW-0547">Nucleotide-binding</keyword>
<accession>A0A6H2GT97</accession>
<dbReference type="RefSeq" id="WP_168906292.1">
    <property type="nucleotide sequence ID" value="NZ_CP051428.1"/>
</dbReference>
<evidence type="ECO:0000256" key="16">
    <source>
        <dbReference type="PIRSR" id="PIRSR001529-2"/>
    </source>
</evidence>
<feature type="site" description="Important for serine binding" evidence="15">
    <location>
        <position position="385"/>
    </location>
</feature>
<dbReference type="Gene3D" id="3.30.930.10">
    <property type="entry name" value="Bira Bifunctional Protein, Domain 2"/>
    <property type="match status" value="1"/>
</dbReference>
<evidence type="ECO:0000256" key="4">
    <source>
        <dbReference type="ARBA" id="ARBA00012840"/>
    </source>
</evidence>
<evidence type="ECO:0000256" key="13">
    <source>
        <dbReference type="ARBA" id="ARBA00048823"/>
    </source>
</evidence>
<feature type="binding site" evidence="15">
    <location>
        <position position="383"/>
    </location>
    <ligand>
        <name>L-serine</name>
        <dbReference type="ChEBI" id="CHEBI:33384"/>
    </ligand>
</feature>
<dbReference type="InterPro" id="IPR002317">
    <property type="entry name" value="Ser-tRNA-ligase_type_1"/>
</dbReference>
<dbReference type="InterPro" id="IPR015866">
    <property type="entry name" value="Ser-tRNA-synth_1_N"/>
</dbReference>
<evidence type="ECO:0000256" key="7">
    <source>
        <dbReference type="ARBA" id="ARBA00022741"/>
    </source>
</evidence>
<dbReference type="Pfam" id="PF02403">
    <property type="entry name" value="Seryl_tRNA_N"/>
    <property type="match status" value="1"/>
</dbReference>
<comment type="pathway">
    <text evidence="2">Aminoacyl-tRNA biosynthesis; selenocysteinyl-tRNA(Sec) biosynthesis; L-seryl-tRNA(Sec) from L-serine and tRNA(Sec): step 1/1.</text>
</comment>
<name>A0A6H2GT97_9BACL</name>
<reference evidence="18 19" key="1">
    <citation type="submission" date="2020-04" db="EMBL/GenBank/DDBJ databases">
        <title>Novel Paenibacillus strain UniB2 isolated from commercial digestive syrup.</title>
        <authorList>
            <person name="Thorat V."/>
            <person name="Kirdat K."/>
            <person name="Tiwarekar B."/>
            <person name="Yadav A."/>
        </authorList>
    </citation>
    <scope>NUCLEOTIDE SEQUENCE [LARGE SCALE GENOMIC DNA]</scope>
    <source>
        <strain evidence="18 19">UniB2</strain>
    </source>
</reference>
<evidence type="ECO:0000256" key="12">
    <source>
        <dbReference type="ARBA" id="ARBA00047929"/>
    </source>
</evidence>
<dbReference type="CDD" id="cd00770">
    <property type="entry name" value="SerRS_core"/>
    <property type="match status" value="1"/>
</dbReference>
<dbReference type="InterPro" id="IPR045864">
    <property type="entry name" value="aa-tRNA-synth_II/BPL/LPL"/>
</dbReference>
<dbReference type="InterPro" id="IPR002314">
    <property type="entry name" value="aa-tRNA-synt_IIb"/>
</dbReference>
<organism evidence="18 19">
    <name type="scientific">Paenibacillus albicereus</name>
    <dbReference type="NCBI Taxonomy" id="2726185"/>
    <lineage>
        <taxon>Bacteria</taxon>
        <taxon>Bacillati</taxon>
        <taxon>Bacillota</taxon>
        <taxon>Bacilli</taxon>
        <taxon>Bacillales</taxon>
        <taxon>Paenibacillaceae</taxon>
        <taxon>Paenibacillus</taxon>
    </lineage>
</organism>
<dbReference type="PIRSF" id="PIRSF001529">
    <property type="entry name" value="Ser-tRNA-synth_IIa"/>
    <property type="match status" value="1"/>
</dbReference>
<feature type="binding site" evidence="16">
    <location>
        <begin position="277"/>
        <end position="280"/>
    </location>
    <ligand>
        <name>ATP</name>
        <dbReference type="ChEBI" id="CHEBI:30616"/>
    </ligand>
</feature>
<evidence type="ECO:0000256" key="5">
    <source>
        <dbReference type="ARBA" id="ARBA00022490"/>
    </source>
</evidence>
<dbReference type="Proteomes" id="UP000502136">
    <property type="component" value="Chromosome"/>
</dbReference>
<dbReference type="PRINTS" id="PR00981">
    <property type="entry name" value="TRNASYNTHSER"/>
</dbReference>
<evidence type="ECO:0000256" key="9">
    <source>
        <dbReference type="ARBA" id="ARBA00022917"/>
    </source>
</evidence>
<dbReference type="Gene3D" id="1.10.287.40">
    <property type="entry name" value="Serine-tRNA synthetase, tRNA binding domain"/>
    <property type="match status" value="1"/>
</dbReference>
<feature type="binding site" evidence="16">
    <location>
        <begin position="350"/>
        <end position="353"/>
    </location>
    <ligand>
        <name>ATP</name>
        <dbReference type="ChEBI" id="CHEBI:30616"/>
    </ligand>
</feature>
<evidence type="ECO:0000256" key="6">
    <source>
        <dbReference type="ARBA" id="ARBA00022598"/>
    </source>
</evidence>
<keyword evidence="5" id="KW-0963">Cytoplasm</keyword>
<feature type="domain" description="Aminoacyl-transfer RNA synthetases class-II family profile" evidence="17">
    <location>
        <begin position="140"/>
        <end position="410"/>
    </location>
</feature>
<dbReference type="PROSITE" id="PS50862">
    <property type="entry name" value="AA_TRNA_LIGASE_II"/>
    <property type="match status" value="1"/>
</dbReference>
<dbReference type="AlphaFoldDB" id="A0A6H2GT97"/>
<evidence type="ECO:0000256" key="2">
    <source>
        <dbReference type="ARBA" id="ARBA00005045"/>
    </source>
</evidence>
<dbReference type="InterPro" id="IPR042103">
    <property type="entry name" value="SerRS_1_N_sf"/>
</dbReference>
<evidence type="ECO:0000313" key="19">
    <source>
        <dbReference type="Proteomes" id="UP000502136"/>
    </source>
</evidence>
<evidence type="ECO:0000256" key="14">
    <source>
        <dbReference type="NCBIfam" id="TIGR00414"/>
    </source>
</evidence>
<dbReference type="GO" id="GO:0004828">
    <property type="term" value="F:serine-tRNA ligase activity"/>
    <property type="evidence" value="ECO:0007669"/>
    <property type="project" value="UniProtKB-UniRule"/>
</dbReference>
<dbReference type="SUPFAM" id="SSF46589">
    <property type="entry name" value="tRNA-binding arm"/>
    <property type="match status" value="1"/>
</dbReference>
<evidence type="ECO:0000256" key="1">
    <source>
        <dbReference type="ARBA" id="ARBA00004496"/>
    </source>
</evidence>
<feature type="binding site" evidence="16">
    <location>
        <begin position="261"/>
        <end position="263"/>
    </location>
    <ligand>
        <name>ATP</name>
        <dbReference type="ChEBI" id="CHEBI:30616"/>
    </ligand>
</feature>
<sequence>MLDLAWIREHEEEVRETARRKRMAFRVEELLEADRRRRALVAQVEERRRARNLRSEGVARCMREGRAEEAEALREAARREGAELAALEPLLAEAEAALRQRLLEVPNVVSPDTPLGASEADNVELERRGAPPEFGFQPLDHVELAERHGLADFARGAKTAGTRSCYLTGMGALLHRAVQQLAVDRLLEAGFELLEVPVMLRSGAFVQTGFFPAGEDQVYALEGEDLRLAGTSEVPLVAYHAGEVLELERPIRLAAASACFRSEAGSAGRDTRGLYRVHQFAKVEQVVICRADLAEAEALLQEITGHAASLLDALELPYRIMAVCAGDMSAKTYKQYDIETWMPGRGAYGETHSSSLLLDYQARRAGIRYRTEDGSLKHAYTLNNTAVASPRILIPLLENHQQEDGSIAIPAALRPYMGGRARLEPPAPR</sequence>
<comment type="catalytic activity">
    <reaction evidence="13">
        <text>tRNA(Ser) + L-serine + ATP = L-seryl-tRNA(Ser) + AMP + diphosphate + H(+)</text>
        <dbReference type="Rhea" id="RHEA:12292"/>
        <dbReference type="Rhea" id="RHEA-COMP:9669"/>
        <dbReference type="Rhea" id="RHEA-COMP:9703"/>
        <dbReference type="ChEBI" id="CHEBI:15378"/>
        <dbReference type="ChEBI" id="CHEBI:30616"/>
        <dbReference type="ChEBI" id="CHEBI:33019"/>
        <dbReference type="ChEBI" id="CHEBI:33384"/>
        <dbReference type="ChEBI" id="CHEBI:78442"/>
        <dbReference type="ChEBI" id="CHEBI:78533"/>
        <dbReference type="ChEBI" id="CHEBI:456215"/>
        <dbReference type="EC" id="6.1.1.11"/>
    </reaction>
</comment>
<dbReference type="PANTHER" id="PTHR43697">
    <property type="entry name" value="SERYL-TRNA SYNTHETASE"/>
    <property type="match status" value="1"/>
</dbReference>
<evidence type="ECO:0000256" key="3">
    <source>
        <dbReference type="ARBA" id="ARBA00010728"/>
    </source>
</evidence>
<dbReference type="Pfam" id="PF00587">
    <property type="entry name" value="tRNA-synt_2b"/>
    <property type="match status" value="1"/>
</dbReference>
<evidence type="ECO:0000256" key="15">
    <source>
        <dbReference type="PIRSR" id="PIRSR001529-1"/>
    </source>
</evidence>